<dbReference type="RefSeq" id="WP_058246701.1">
    <property type="nucleotide sequence ID" value="NZ_CYSE01000002.1"/>
</dbReference>
<dbReference type="AlphaFoldDB" id="A0A0P1G5C7"/>
<feature type="compositionally biased region" description="Low complexity" evidence="1">
    <location>
        <begin position="63"/>
        <end position="95"/>
    </location>
</feature>
<evidence type="ECO:0000313" key="2">
    <source>
        <dbReference type="EMBL" id="CUH76885.1"/>
    </source>
</evidence>
<dbReference type="CDD" id="cd10936">
    <property type="entry name" value="CE4_DAC2"/>
    <property type="match status" value="1"/>
</dbReference>
<dbReference type="STRING" id="441103.TRN7648_01174"/>
<organism evidence="2 3">
    <name type="scientific">Tropicibacter naphthalenivorans</name>
    <dbReference type="NCBI Taxonomy" id="441103"/>
    <lineage>
        <taxon>Bacteria</taxon>
        <taxon>Pseudomonadati</taxon>
        <taxon>Pseudomonadota</taxon>
        <taxon>Alphaproteobacteria</taxon>
        <taxon>Rhodobacterales</taxon>
        <taxon>Roseobacteraceae</taxon>
        <taxon>Tropicibacter</taxon>
    </lineage>
</organism>
<name>A0A0P1G5C7_9RHOB</name>
<protein>
    <submittedName>
        <fullName evidence="2">Divergent polysaccharide deacetylase</fullName>
    </submittedName>
</protein>
<proteinExistence type="predicted"/>
<dbReference type="Gene3D" id="3.20.20.370">
    <property type="entry name" value="Glycoside hydrolase/deacetylase"/>
    <property type="match status" value="1"/>
</dbReference>
<feature type="compositionally biased region" description="Pro residues" evidence="1">
    <location>
        <begin position="175"/>
        <end position="199"/>
    </location>
</feature>
<dbReference type="SUPFAM" id="SSF88713">
    <property type="entry name" value="Glycoside hydrolase/deacetylase"/>
    <property type="match status" value="1"/>
</dbReference>
<dbReference type="Pfam" id="PF04748">
    <property type="entry name" value="Polysacc_deac_2"/>
    <property type="match status" value="1"/>
</dbReference>
<dbReference type="OrthoDB" id="7658418at2"/>
<dbReference type="Proteomes" id="UP000054935">
    <property type="component" value="Unassembled WGS sequence"/>
</dbReference>
<accession>A0A0P1G5C7</accession>
<reference evidence="2 3" key="1">
    <citation type="submission" date="2015-09" db="EMBL/GenBank/DDBJ databases">
        <authorList>
            <consortium name="Swine Surveillance"/>
        </authorList>
    </citation>
    <scope>NUCLEOTIDE SEQUENCE [LARGE SCALE GENOMIC DNA]</scope>
    <source>
        <strain evidence="2 3">CECT 7648</strain>
    </source>
</reference>
<feature type="compositionally biased region" description="Low complexity" evidence="1">
    <location>
        <begin position="136"/>
        <end position="164"/>
    </location>
</feature>
<gene>
    <name evidence="2" type="ORF">TRN7648_01174</name>
</gene>
<sequence length="484" mass="48492">MARGFLAGVVWGTVVSGIGAGTLSVVAQMPVPANDAPVSDTSAELAAPLDAPVEAPVAMPQVEADAPEAPATPDAAPSPEAPEPASDAPVATAPDPALPQPQPQDSAPVADPAQTAAPDVGPDIGDAPQAPAGPEADAPLDLAVAADAPVTPAGQSAAPAAAAPDQPPVVETDPAAPPAPQPQPQPAPEPEPEPQPAPEPEVVVNTPDPEPETAGPSIGKPAGSLLDKQAVPTGRLATITADAPEEQADAPQVAALPADSPLVKFAAEVDVAADVPRMAVVVIDDGSTPLGPDTLEAFPFPLTIALGPEHPNAAEAAVAYRKLGFDILAIGAVPEGATPSDVEVTLAGLVSAVPEAVGILEAPTGGLQQSRDISDQTTSFLKESGHGIVMMPKGMDTAQKLALKDGVPAVTLFRDIDGAGQDGEMIKRTLNQAAFRARQEGAVVMLARLSADTMSQLTLWGLQDRTGSVALVPVSTVLTEAVTQ</sequence>
<dbReference type="InterPro" id="IPR011330">
    <property type="entry name" value="Glyco_hydro/deAcase_b/a-brl"/>
</dbReference>
<keyword evidence="3" id="KW-1185">Reference proteome</keyword>
<dbReference type="EMBL" id="CYSE01000002">
    <property type="protein sequence ID" value="CUH76885.1"/>
    <property type="molecule type" value="Genomic_DNA"/>
</dbReference>
<feature type="region of interest" description="Disordered" evidence="1">
    <location>
        <begin position="36"/>
        <end position="225"/>
    </location>
</feature>
<evidence type="ECO:0000313" key="3">
    <source>
        <dbReference type="Proteomes" id="UP000054935"/>
    </source>
</evidence>
<dbReference type="GO" id="GO:0005975">
    <property type="term" value="P:carbohydrate metabolic process"/>
    <property type="evidence" value="ECO:0007669"/>
    <property type="project" value="InterPro"/>
</dbReference>
<evidence type="ECO:0000256" key="1">
    <source>
        <dbReference type="SAM" id="MobiDB-lite"/>
    </source>
</evidence>
<dbReference type="InterPro" id="IPR006837">
    <property type="entry name" value="Divergent_DAC"/>
</dbReference>